<dbReference type="Proteomes" id="UP000248480">
    <property type="component" value="Unplaced"/>
</dbReference>
<evidence type="ECO:0000256" key="1">
    <source>
        <dbReference type="ARBA" id="ARBA00010586"/>
    </source>
</evidence>
<dbReference type="InParanoid" id="A0A2Y9QJ15"/>
<feature type="domain" description="Nuclear Testis protein N-terminal" evidence="3">
    <location>
        <begin position="16"/>
        <end position="162"/>
    </location>
</feature>
<dbReference type="PANTHER" id="PTHR22879">
    <property type="entry name" value="NUT FAMILY MEMBER 1"/>
    <property type="match status" value="1"/>
</dbReference>
<dbReference type="InterPro" id="IPR024310">
    <property type="entry name" value="NUT"/>
</dbReference>
<gene>
    <name evidence="5" type="primary">LOC101343753</name>
</gene>
<reference evidence="5" key="1">
    <citation type="submission" date="2025-08" db="UniProtKB">
        <authorList>
            <consortium name="RefSeq"/>
        </authorList>
    </citation>
    <scope>IDENTIFICATION</scope>
</reference>
<organism evidence="4 5">
    <name type="scientific">Trichechus manatus latirostris</name>
    <name type="common">Florida manatee</name>
    <dbReference type="NCBI Taxonomy" id="127582"/>
    <lineage>
        <taxon>Eukaryota</taxon>
        <taxon>Metazoa</taxon>
        <taxon>Chordata</taxon>
        <taxon>Craniata</taxon>
        <taxon>Vertebrata</taxon>
        <taxon>Euteleostomi</taxon>
        <taxon>Mammalia</taxon>
        <taxon>Eutheria</taxon>
        <taxon>Afrotheria</taxon>
        <taxon>Sirenia</taxon>
        <taxon>Trichechidae</taxon>
        <taxon>Trichechus</taxon>
    </lineage>
</organism>
<dbReference type="STRING" id="127582.A0A2Y9QJ15"/>
<dbReference type="Pfam" id="PF12881">
    <property type="entry name" value="NUT"/>
    <property type="match status" value="1"/>
</dbReference>
<proteinExistence type="inferred from homology"/>
<feature type="region of interest" description="Disordered" evidence="2">
    <location>
        <begin position="17"/>
        <end position="43"/>
    </location>
</feature>
<evidence type="ECO:0000256" key="2">
    <source>
        <dbReference type="SAM" id="MobiDB-lite"/>
    </source>
</evidence>
<comment type="similarity">
    <text evidence="1">Belongs to the NUT family.</text>
</comment>
<name>A0A2Y9QJ15_TRIMA</name>
<sequence>MGLHLLWLSSTQGCFKAQSPNKHQQRPQCPWEPKRPNEIPPKAVKGYTENMEAMLGSSHSATVEPNEKYEEENEQQQQETGIYLDPGILHYTDKLCSQEEFITKVETVIYPQFLEILLSPESQVDPMSLRQELEQEEGLTPTQLVDKQLLELKGKVGVEAHPT</sequence>
<dbReference type="KEGG" id="tmu:101343753"/>
<evidence type="ECO:0000313" key="5">
    <source>
        <dbReference type="RefSeq" id="XP_023581466.1"/>
    </source>
</evidence>
<evidence type="ECO:0000259" key="3">
    <source>
        <dbReference type="Pfam" id="PF12881"/>
    </source>
</evidence>
<protein>
    <submittedName>
        <fullName evidence="5">NUT family member 2D-like</fullName>
    </submittedName>
</protein>
<dbReference type="AlphaFoldDB" id="A0A2Y9QJ15"/>
<evidence type="ECO:0000313" key="4">
    <source>
        <dbReference type="Proteomes" id="UP000248480"/>
    </source>
</evidence>
<feature type="region of interest" description="Disordered" evidence="2">
    <location>
        <begin position="56"/>
        <end position="80"/>
    </location>
</feature>
<keyword evidence="4" id="KW-1185">Reference proteome</keyword>
<dbReference type="RefSeq" id="XP_023581466.1">
    <property type="nucleotide sequence ID" value="XM_023725698.1"/>
</dbReference>
<accession>A0A2Y9QJ15</accession>
<dbReference type="GeneID" id="101343753"/>
<dbReference type="InterPro" id="IPR024309">
    <property type="entry name" value="NUT_N"/>
</dbReference>
<dbReference type="PANTHER" id="PTHR22879:SF14">
    <property type="entry name" value="NUT FAMILY MEMBER 2A-RELATED"/>
    <property type="match status" value="1"/>
</dbReference>